<dbReference type="AlphaFoldDB" id="A0A158IG94"/>
<feature type="transmembrane region" description="Helical" evidence="1">
    <location>
        <begin position="75"/>
        <end position="96"/>
    </location>
</feature>
<dbReference type="EMBL" id="FCOC02000038">
    <property type="protein sequence ID" value="SAL55299.1"/>
    <property type="molecule type" value="Genomic_DNA"/>
</dbReference>
<proteinExistence type="predicted"/>
<keyword evidence="1" id="KW-0812">Transmembrane</keyword>
<evidence type="ECO:0000313" key="2">
    <source>
        <dbReference type="EMBL" id="SAL55299.1"/>
    </source>
</evidence>
<keyword evidence="1" id="KW-1133">Transmembrane helix</keyword>
<sequence>MESHRVGSSCLHEPRACHKPSLTHRIFLTACASLHDRIIENLWPRGAPDDHIACMRHLTKSHACLSTTFPIKRTPRAFCLTVMIGICSPAFAPAIVRVMKRPLRQFVNPILFIEARSTCLNLLDGLVASRLNEPSDAATSLRHCRLAVPPSKPDGTHDLCHRLAKCLSAGAAWWPRGARETVEFDLGHETRAVSTRRLMTVSQRDGLRGLNVTEHVSSARPFGTFTVFGHAPFFMECGARVP</sequence>
<accession>A0A158IG94</accession>
<dbReference type="Proteomes" id="UP000054893">
    <property type="component" value="Unassembled WGS sequence"/>
</dbReference>
<evidence type="ECO:0000256" key="1">
    <source>
        <dbReference type="SAM" id="Phobius"/>
    </source>
</evidence>
<protein>
    <submittedName>
        <fullName evidence="2">Uncharacterized protein</fullName>
    </submittedName>
</protein>
<organism evidence="2 3">
    <name type="scientific">Caballeronia sordidicola</name>
    <name type="common">Burkholderia sordidicola</name>
    <dbReference type="NCBI Taxonomy" id="196367"/>
    <lineage>
        <taxon>Bacteria</taxon>
        <taxon>Pseudomonadati</taxon>
        <taxon>Pseudomonadota</taxon>
        <taxon>Betaproteobacteria</taxon>
        <taxon>Burkholderiales</taxon>
        <taxon>Burkholderiaceae</taxon>
        <taxon>Caballeronia</taxon>
    </lineage>
</organism>
<gene>
    <name evidence="2" type="ORF">AWB64_06100</name>
</gene>
<keyword evidence="1" id="KW-0472">Membrane</keyword>
<name>A0A158IG94_CABSO</name>
<evidence type="ECO:0000313" key="3">
    <source>
        <dbReference type="Proteomes" id="UP000054893"/>
    </source>
</evidence>
<reference evidence="2 3" key="1">
    <citation type="submission" date="2016-01" db="EMBL/GenBank/DDBJ databases">
        <authorList>
            <person name="Oliw E.H."/>
        </authorList>
    </citation>
    <scope>NUCLEOTIDE SEQUENCE [LARGE SCALE GENOMIC DNA]</scope>
    <source>
        <strain evidence="2">LMG 22029</strain>
    </source>
</reference>